<evidence type="ECO:0000256" key="4">
    <source>
        <dbReference type="RuleBase" id="RU362132"/>
    </source>
</evidence>
<dbReference type="RefSeq" id="WP_213351552.1">
    <property type="nucleotide sequence ID" value="NZ_JAHBGB010000006.1"/>
</dbReference>
<feature type="domain" description="Thiamine pyrophosphate enzyme central" evidence="5">
    <location>
        <begin position="204"/>
        <end position="335"/>
    </location>
</feature>
<dbReference type="SUPFAM" id="SSF52518">
    <property type="entry name" value="Thiamin diphosphate-binding fold (THDP-binding)"/>
    <property type="match status" value="2"/>
</dbReference>
<dbReference type="Proteomes" id="UP001597299">
    <property type="component" value="Unassembled WGS sequence"/>
</dbReference>
<evidence type="ECO:0000256" key="1">
    <source>
        <dbReference type="ARBA" id="ARBA00001964"/>
    </source>
</evidence>
<feature type="domain" description="Thiamine pyrophosphate enzyme TPP-binding" evidence="6">
    <location>
        <begin position="394"/>
        <end position="534"/>
    </location>
</feature>
<comment type="cofactor">
    <cofactor evidence="1">
        <name>thiamine diphosphate</name>
        <dbReference type="ChEBI" id="CHEBI:58937"/>
    </cofactor>
</comment>
<dbReference type="InterPro" id="IPR000399">
    <property type="entry name" value="TPP-bd_CS"/>
</dbReference>
<dbReference type="Pfam" id="PF02775">
    <property type="entry name" value="TPP_enzyme_C"/>
    <property type="match status" value="1"/>
</dbReference>
<feature type="domain" description="Thiamine pyrophosphate enzyme N-terminal TPP-binding" evidence="7">
    <location>
        <begin position="15"/>
        <end position="134"/>
    </location>
</feature>
<name>A0ABW4Z0I8_9HYPH</name>
<evidence type="ECO:0000313" key="9">
    <source>
        <dbReference type="Proteomes" id="UP001597299"/>
    </source>
</evidence>
<dbReference type="Pfam" id="PF00205">
    <property type="entry name" value="TPP_enzyme_M"/>
    <property type="match status" value="1"/>
</dbReference>
<dbReference type="InterPro" id="IPR012000">
    <property type="entry name" value="Thiamin_PyroP_enz_cen_dom"/>
</dbReference>
<dbReference type="Gene3D" id="3.40.50.970">
    <property type="match status" value="2"/>
</dbReference>
<evidence type="ECO:0000256" key="2">
    <source>
        <dbReference type="ARBA" id="ARBA00007812"/>
    </source>
</evidence>
<dbReference type="InterPro" id="IPR045229">
    <property type="entry name" value="TPP_enz"/>
</dbReference>
<dbReference type="Pfam" id="PF02776">
    <property type="entry name" value="TPP_enzyme_N"/>
    <property type="match status" value="1"/>
</dbReference>
<keyword evidence="3 4" id="KW-0786">Thiamine pyrophosphate</keyword>
<organism evidence="8 9">
    <name type="scientific">Ancylobacter oerskovii</name>
    <dbReference type="NCBI Taxonomy" id="459519"/>
    <lineage>
        <taxon>Bacteria</taxon>
        <taxon>Pseudomonadati</taxon>
        <taxon>Pseudomonadota</taxon>
        <taxon>Alphaproteobacteria</taxon>
        <taxon>Hyphomicrobiales</taxon>
        <taxon>Xanthobacteraceae</taxon>
        <taxon>Ancylobacter</taxon>
    </lineage>
</organism>
<dbReference type="PROSITE" id="PS00187">
    <property type="entry name" value="TPP_ENZYMES"/>
    <property type="match status" value="1"/>
</dbReference>
<dbReference type="InterPro" id="IPR011766">
    <property type="entry name" value="TPP_enzyme_TPP-bd"/>
</dbReference>
<dbReference type="InterPro" id="IPR029061">
    <property type="entry name" value="THDP-binding"/>
</dbReference>
<dbReference type="InterPro" id="IPR029035">
    <property type="entry name" value="DHS-like_NAD/FAD-binding_dom"/>
</dbReference>
<dbReference type="CDD" id="cd07035">
    <property type="entry name" value="TPP_PYR_POX_like"/>
    <property type="match status" value="1"/>
</dbReference>
<dbReference type="CDD" id="cd00568">
    <property type="entry name" value="TPP_enzymes"/>
    <property type="match status" value="1"/>
</dbReference>
<dbReference type="PANTHER" id="PTHR18968">
    <property type="entry name" value="THIAMINE PYROPHOSPHATE ENZYMES"/>
    <property type="match status" value="1"/>
</dbReference>
<evidence type="ECO:0000256" key="3">
    <source>
        <dbReference type="ARBA" id="ARBA00023052"/>
    </source>
</evidence>
<evidence type="ECO:0000259" key="6">
    <source>
        <dbReference type="Pfam" id="PF02775"/>
    </source>
</evidence>
<dbReference type="Gene3D" id="3.40.50.1220">
    <property type="entry name" value="TPP-binding domain"/>
    <property type="match status" value="1"/>
</dbReference>
<protein>
    <submittedName>
        <fullName evidence="8">5-guanidino-2-oxopentanoate decarboxylase</fullName>
    </submittedName>
</protein>
<sequence>MSGTSISGTSISGTRTVGEALIDLLEANGVEVVFGIPGVHTVELYRGLAGSAIRHITPRHEQGAGFMADGYARVTGKPGVALVITGPGLTNTITAMAQARQDSVPMLVISGVNRRNSLGQGRGLLHELPDQSAMMRSFALASHTLVDPAELPAVIAQAFAIMGSSRPGPVHIEIPTDVMPLPAGEIVARPTLAARPGADGATLKRLAARCEGARRIVLMCGGGAVAAGPAVTTLAERLDAPVVLTTNARGLLAGHKLRVPASPSLAATRALIAEADLVIGLGTEMGQTDYDMYADGGFPALASFVRVDIDALQLAREPRADLAVLSTVEAAVEGLLPLVSPRVGDGAARAASAREAAWNGLSAKIRTEIGVIERIYQALPEAIIVGDSTQPVYAGNLYLDINRPLSWFNAATGYGALGYGPPAAIGAAIGAPGRPVVCLTGDGGLQFSLAEIGSAADAGATVIFLVWNNDGYQEIETYMVDCGIVPEGVKPSPPDFAAIAGAYGVPAACLDDVAELGPALAAAAQCNGPSLIEIHQTRTRGVSPS</sequence>
<dbReference type="InterPro" id="IPR012001">
    <property type="entry name" value="Thiamin_PyroP_enz_TPP-bd_dom"/>
</dbReference>
<dbReference type="EMBL" id="JBHUHD010000001">
    <property type="protein sequence ID" value="MFD2142044.1"/>
    <property type="molecule type" value="Genomic_DNA"/>
</dbReference>
<gene>
    <name evidence="8" type="ORF">ACFSNC_16675</name>
</gene>
<proteinExistence type="inferred from homology"/>
<reference evidence="9" key="1">
    <citation type="journal article" date="2019" name="Int. J. Syst. Evol. Microbiol.">
        <title>The Global Catalogue of Microorganisms (GCM) 10K type strain sequencing project: providing services to taxonomists for standard genome sequencing and annotation.</title>
        <authorList>
            <consortium name="The Broad Institute Genomics Platform"/>
            <consortium name="The Broad Institute Genome Sequencing Center for Infectious Disease"/>
            <person name="Wu L."/>
            <person name="Ma J."/>
        </authorList>
    </citation>
    <scope>NUCLEOTIDE SEQUENCE [LARGE SCALE GENOMIC DNA]</scope>
    <source>
        <strain evidence="9">CCM 7435</strain>
    </source>
</reference>
<evidence type="ECO:0000259" key="5">
    <source>
        <dbReference type="Pfam" id="PF00205"/>
    </source>
</evidence>
<dbReference type="SUPFAM" id="SSF52467">
    <property type="entry name" value="DHS-like NAD/FAD-binding domain"/>
    <property type="match status" value="1"/>
</dbReference>
<dbReference type="PANTHER" id="PTHR18968:SF13">
    <property type="entry name" value="ACETOLACTATE SYNTHASE CATALYTIC SUBUNIT, MITOCHONDRIAL"/>
    <property type="match status" value="1"/>
</dbReference>
<evidence type="ECO:0000259" key="7">
    <source>
        <dbReference type="Pfam" id="PF02776"/>
    </source>
</evidence>
<comment type="similarity">
    <text evidence="2 4">Belongs to the TPP enzyme family.</text>
</comment>
<evidence type="ECO:0000313" key="8">
    <source>
        <dbReference type="EMBL" id="MFD2142044.1"/>
    </source>
</evidence>
<comment type="caution">
    <text evidence="8">The sequence shown here is derived from an EMBL/GenBank/DDBJ whole genome shotgun (WGS) entry which is preliminary data.</text>
</comment>
<dbReference type="NCBIfam" id="NF005712">
    <property type="entry name" value="PRK07524.1"/>
    <property type="match status" value="1"/>
</dbReference>
<keyword evidence="9" id="KW-1185">Reference proteome</keyword>
<accession>A0ABW4Z0I8</accession>